<sequence length="291" mass="34154">VRTRTPASRVCRRGLVEDAIWGVLPSCRELVIMDARAETTAKKTKSMKPMTWSTVHDEMLCREILVVNPFTGTKKGTVARGTRWEEVAENLNKIQQIYFKVDKRAVRDRYNLLSKELRNKLKREEKESGIETDMTEVEMALQELIEKEDAAETEQKVVENQKKVKDNQDRENAESVRKKAMERLGQTQKRKADEGENEGKKKKKRSSGSDTLNFLREKNEQVQEMQKQELELKRQQLEVESRKQENFMQMMLNQQQQQQRQMQDFQAMMSVQTKQQNDLMIALVSKLIEKK</sequence>
<evidence type="ECO:0000313" key="3">
    <source>
        <dbReference type="Proteomes" id="UP001159428"/>
    </source>
</evidence>
<proteinExistence type="predicted"/>
<dbReference type="PANTHER" id="PTHR33309">
    <property type="entry name" value="KERATIN, ULTRA HIGH-SULFUR MATRIX PROTEIN-LIKE"/>
    <property type="match status" value="1"/>
</dbReference>
<feature type="region of interest" description="Disordered" evidence="1">
    <location>
        <begin position="151"/>
        <end position="227"/>
    </location>
</feature>
<keyword evidence="3" id="KW-1185">Reference proteome</keyword>
<feature type="compositionally biased region" description="Basic and acidic residues" evidence="1">
    <location>
        <begin position="190"/>
        <end position="199"/>
    </location>
</feature>
<feature type="compositionally biased region" description="Basic and acidic residues" evidence="1">
    <location>
        <begin position="215"/>
        <end position="227"/>
    </location>
</feature>
<protein>
    <recommendedName>
        <fullName evidence="4">Nuclear apoptosis-inducing factor 1</fullName>
    </recommendedName>
</protein>
<accession>A0AAU9WH99</accession>
<feature type="non-terminal residue" evidence="2">
    <location>
        <position position="1"/>
    </location>
</feature>
<comment type="caution">
    <text evidence="2">The sequence shown here is derived from an EMBL/GenBank/DDBJ whole genome shotgun (WGS) entry which is preliminary data.</text>
</comment>
<organism evidence="2 3">
    <name type="scientific">Pocillopora meandrina</name>
    <dbReference type="NCBI Taxonomy" id="46732"/>
    <lineage>
        <taxon>Eukaryota</taxon>
        <taxon>Metazoa</taxon>
        <taxon>Cnidaria</taxon>
        <taxon>Anthozoa</taxon>
        <taxon>Hexacorallia</taxon>
        <taxon>Scleractinia</taxon>
        <taxon>Astrocoeniina</taxon>
        <taxon>Pocilloporidae</taxon>
        <taxon>Pocillopora</taxon>
    </lineage>
</organism>
<evidence type="ECO:0000256" key="1">
    <source>
        <dbReference type="SAM" id="MobiDB-lite"/>
    </source>
</evidence>
<dbReference type="AlphaFoldDB" id="A0AAU9WH99"/>
<name>A0AAU9WH99_9CNID</name>
<reference evidence="2 3" key="1">
    <citation type="submission" date="2022-05" db="EMBL/GenBank/DDBJ databases">
        <authorList>
            <consortium name="Genoscope - CEA"/>
            <person name="William W."/>
        </authorList>
    </citation>
    <scope>NUCLEOTIDE SEQUENCE [LARGE SCALE GENOMIC DNA]</scope>
</reference>
<gene>
    <name evidence="2" type="ORF">PMEA_00005776</name>
</gene>
<dbReference type="PANTHER" id="PTHR33309:SF1">
    <property type="entry name" value="MYB_SANT-LIKE DNA-BINDING DOMAIN-CONTAINING PROTEIN"/>
    <property type="match status" value="1"/>
</dbReference>
<evidence type="ECO:0000313" key="2">
    <source>
        <dbReference type="EMBL" id="CAH3114976.1"/>
    </source>
</evidence>
<evidence type="ECO:0008006" key="4">
    <source>
        <dbReference type="Google" id="ProtNLM"/>
    </source>
</evidence>
<dbReference type="EMBL" id="CALNXJ010000014">
    <property type="protein sequence ID" value="CAH3114976.1"/>
    <property type="molecule type" value="Genomic_DNA"/>
</dbReference>
<feature type="compositionally biased region" description="Basic and acidic residues" evidence="1">
    <location>
        <begin position="151"/>
        <end position="182"/>
    </location>
</feature>
<dbReference type="Proteomes" id="UP001159428">
    <property type="component" value="Unassembled WGS sequence"/>
</dbReference>